<reference evidence="7 8" key="1">
    <citation type="submission" date="2021-01" db="EMBL/GenBank/DDBJ databases">
        <title>Sequencing the genomes of 1000 actinobacteria strains.</title>
        <authorList>
            <person name="Klenk H.-P."/>
        </authorList>
    </citation>
    <scope>NUCLEOTIDE SEQUENCE [LARGE SCALE GENOMIC DNA]</scope>
    <source>
        <strain evidence="7 8">DSM 18239</strain>
    </source>
</reference>
<dbReference type="RefSeq" id="WP_193668589.1">
    <property type="nucleotide sequence ID" value="NZ_JACDTV010000005.1"/>
</dbReference>
<evidence type="ECO:0000256" key="2">
    <source>
        <dbReference type="ARBA" id="ARBA00022475"/>
    </source>
</evidence>
<comment type="subcellular location">
    <subcellularLocation>
        <location evidence="1">Cell membrane</location>
        <topology evidence="1">Multi-pass membrane protein</topology>
    </subcellularLocation>
</comment>
<keyword evidence="2" id="KW-1003">Cell membrane</keyword>
<keyword evidence="8" id="KW-1185">Reference proteome</keyword>
<protein>
    <submittedName>
        <fullName evidence="7">Multicomponent Na+:H+ antiporter subunit F</fullName>
    </submittedName>
</protein>
<dbReference type="Pfam" id="PF04066">
    <property type="entry name" value="MrpF_PhaF"/>
    <property type="match status" value="1"/>
</dbReference>
<feature type="transmembrane region" description="Helical" evidence="6">
    <location>
        <begin position="6"/>
        <end position="26"/>
    </location>
</feature>
<gene>
    <name evidence="7" type="ORF">JOE61_002743</name>
</gene>
<keyword evidence="4 6" id="KW-1133">Transmembrane helix</keyword>
<feature type="transmembrane region" description="Helical" evidence="6">
    <location>
        <begin position="62"/>
        <end position="81"/>
    </location>
</feature>
<dbReference type="EMBL" id="JAFBBZ010000001">
    <property type="protein sequence ID" value="MBM7508929.1"/>
    <property type="molecule type" value="Genomic_DNA"/>
</dbReference>
<keyword evidence="5 6" id="KW-0472">Membrane</keyword>
<name>A0ABS2MCK9_9ACTN</name>
<sequence length="86" mass="8716">MSVLVVAAIVVVVVASALGTVQVLRGPDDASRAVAGDLLFFCATAVFVLVGVLGSIPVLYDVALLAALCGILATAAFARMLTRGER</sequence>
<keyword evidence="3 6" id="KW-0812">Transmembrane</keyword>
<evidence type="ECO:0000256" key="5">
    <source>
        <dbReference type="ARBA" id="ARBA00023136"/>
    </source>
</evidence>
<evidence type="ECO:0000313" key="8">
    <source>
        <dbReference type="Proteomes" id="UP000732378"/>
    </source>
</evidence>
<feature type="transmembrane region" description="Helical" evidence="6">
    <location>
        <begin position="38"/>
        <end position="56"/>
    </location>
</feature>
<evidence type="ECO:0000256" key="6">
    <source>
        <dbReference type="SAM" id="Phobius"/>
    </source>
</evidence>
<organism evidence="7 8">
    <name type="scientific">Nocardioides salarius</name>
    <dbReference type="NCBI Taxonomy" id="374513"/>
    <lineage>
        <taxon>Bacteria</taxon>
        <taxon>Bacillati</taxon>
        <taxon>Actinomycetota</taxon>
        <taxon>Actinomycetes</taxon>
        <taxon>Propionibacteriales</taxon>
        <taxon>Nocardioidaceae</taxon>
        <taxon>Nocardioides</taxon>
    </lineage>
</organism>
<evidence type="ECO:0000256" key="1">
    <source>
        <dbReference type="ARBA" id="ARBA00004651"/>
    </source>
</evidence>
<dbReference type="InterPro" id="IPR007208">
    <property type="entry name" value="MrpF/PhaF-like"/>
</dbReference>
<proteinExistence type="predicted"/>
<evidence type="ECO:0000313" key="7">
    <source>
        <dbReference type="EMBL" id="MBM7508929.1"/>
    </source>
</evidence>
<dbReference type="Proteomes" id="UP000732378">
    <property type="component" value="Unassembled WGS sequence"/>
</dbReference>
<evidence type="ECO:0000256" key="3">
    <source>
        <dbReference type="ARBA" id="ARBA00022692"/>
    </source>
</evidence>
<evidence type="ECO:0000256" key="4">
    <source>
        <dbReference type="ARBA" id="ARBA00022989"/>
    </source>
</evidence>
<accession>A0ABS2MCK9</accession>
<comment type="caution">
    <text evidence="7">The sequence shown here is derived from an EMBL/GenBank/DDBJ whole genome shotgun (WGS) entry which is preliminary data.</text>
</comment>